<protein>
    <submittedName>
        <fullName evidence="2">Uncharacterized protein</fullName>
    </submittedName>
</protein>
<proteinExistence type="predicted"/>
<evidence type="ECO:0000313" key="3">
    <source>
        <dbReference type="Proteomes" id="UP000735302"/>
    </source>
</evidence>
<keyword evidence="3" id="KW-1185">Reference proteome</keyword>
<reference evidence="2 3" key="1">
    <citation type="journal article" date="2021" name="Elife">
        <title>Chloroplast acquisition without the gene transfer in kleptoplastic sea slugs, Plakobranchus ocellatus.</title>
        <authorList>
            <person name="Maeda T."/>
            <person name="Takahashi S."/>
            <person name="Yoshida T."/>
            <person name="Shimamura S."/>
            <person name="Takaki Y."/>
            <person name="Nagai Y."/>
            <person name="Toyoda A."/>
            <person name="Suzuki Y."/>
            <person name="Arimoto A."/>
            <person name="Ishii H."/>
            <person name="Satoh N."/>
            <person name="Nishiyama T."/>
            <person name="Hasebe M."/>
            <person name="Maruyama T."/>
            <person name="Minagawa J."/>
            <person name="Obokata J."/>
            <person name="Shigenobu S."/>
        </authorList>
    </citation>
    <scope>NUCLEOTIDE SEQUENCE [LARGE SCALE GENOMIC DNA]</scope>
</reference>
<dbReference type="AlphaFoldDB" id="A0AAV4DNT5"/>
<comment type="caution">
    <text evidence="2">The sequence shown here is derived from an EMBL/GenBank/DDBJ whole genome shotgun (WGS) entry which is preliminary data.</text>
</comment>
<organism evidence="2 3">
    <name type="scientific">Plakobranchus ocellatus</name>
    <dbReference type="NCBI Taxonomy" id="259542"/>
    <lineage>
        <taxon>Eukaryota</taxon>
        <taxon>Metazoa</taxon>
        <taxon>Spiralia</taxon>
        <taxon>Lophotrochozoa</taxon>
        <taxon>Mollusca</taxon>
        <taxon>Gastropoda</taxon>
        <taxon>Heterobranchia</taxon>
        <taxon>Euthyneura</taxon>
        <taxon>Panpulmonata</taxon>
        <taxon>Sacoglossa</taxon>
        <taxon>Placobranchoidea</taxon>
        <taxon>Plakobranchidae</taxon>
        <taxon>Plakobranchus</taxon>
    </lineage>
</organism>
<dbReference type="EMBL" id="BLXT01008064">
    <property type="protein sequence ID" value="GFO45526.1"/>
    <property type="molecule type" value="Genomic_DNA"/>
</dbReference>
<feature type="region of interest" description="Disordered" evidence="1">
    <location>
        <begin position="66"/>
        <end position="86"/>
    </location>
</feature>
<accession>A0AAV4DNT5</accession>
<evidence type="ECO:0000313" key="2">
    <source>
        <dbReference type="EMBL" id="GFO45526.1"/>
    </source>
</evidence>
<name>A0AAV4DNT5_9GAST</name>
<gene>
    <name evidence="2" type="ORF">PoB_007203100</name>
</gene>
<feature type="compositionally biased region" description="Polar residues" evidence="1">
    <location>
        <begin position="73"/>
        <end position="86"/>
    </location>
</feature>
<dbReference type="Proteomes" id="UP000735302">
    <property type="component" value="Unassembled WGS sequence"/>
</dbReference>
<sequence length="86" mass="10013">MNQTAYVFTEKTKRWLLVVLFNVIDLNTNATRGIRQARLSEHKLPHDDCKQLSSLRIQENLHSSRCEREHLAQPSTSPSNRTSTFF</sequence>
<evidence type="ECO:0000256" key="1">
    <source>
        <dbReference type="SAM" id="MobiDB-lite"/>
    </source>
</evidence>